<accession>A0A8C5WDH1</accession>
<reference evidence="5" key="1">
    <citation type="submission" date="2025-08" db="UniProtKB">
        <authorList>
            <consortium name="Ensembl"/>
        </authorList>
    </citation>
    <scope>IDENTIFICATION</scope>
</reference>
<name>A0A8C5WDH1_9ANUR</name>
<evidence type="ECO:0000256" key="1">
    <source>
        <dbReference type="ARBA" id="ARBA00004613"/>
    </source>
</evidence>
<keyword evidence="6" id="KW-1185">Reference proteome</keyword>
<keyword evidence="3" id="KW-0732">Signal</keyword>
<evidence type="ECO:0000256" key="2">
    <source>
        <dbReference type="ARBA" id="ARBA00022525"/>
    </source>
</evidence>
<sequence length="220" mass="23563">MLHLVTLICILSGVLTSGYCLSCIQCMSNKSTQCSGPSVPCPSDEHSCLSAYGLTTMGNKEVGKAFIRMCQNRTFCNQFGSIGFSIGRIKSSTTCCSTDNCTPPIPTFQNEVHQKNGVTCQTCISTNTNSCVPMETMACTGSENKCITQITDVSGSKTALRGCSTELICDGIQNIELGNFTYSAQVSCTDGDTRLQLSILTLIFSGFINVNIPNLSLLYT</sequence>
<dbReference type="OrthoDB" id="9907178at2759"/>
<dbReference type="CDD" id="cd23572">
    <property type="entry name" value="TFP_LU_ECD_PINLYP_rpt2"/>
    <property type="match status" value="1"/>
</dbReference>
<dbReference type="Proteomes" id="UP000694569">
    <property type="component" value="Unplaced"/>
</dbReference>
<dbReference type="SUPFAM" id="SSF57302">
    <property type="entry name" value="Snake toxin-like"/>
    <property type="match status" value="2"/>
</dbReference>
<dbReference type="InterPro" id="IPR016054">
    <property type="entry name" value="LY6_UPA_recep-like"/>
</dbReference>
<keyword evidence="2" id="KW-0964">Secreted</keyword>
<evidence type="ECO:0000313" key="5">
    <source>
        <dbReference type="Ensembl" id="ENSLLEP00000030216.1"/>
    </source>
</evidence>
<feature type="signal peptide" evidence="3">
    <location>
        <begin position="1"/>
        <end position="16"/>
    </location>
</feature>
<evidence type="ECO:0000313" key="6">
    <source>
        <dbReference type="Proteomes" id="UP000694569"/>
    </source>
</evidence>
<evidence type="ECO:0000256" key="3">
    <source>
        <dbReference type="SAM" id="SignalP"/>
    </source>
</evidence>
<dbReference type="Pfam" id="PF00021">
    <property type="entry name" value="UPAR_LY6"/>
    <property type="match status" value="2"/>
</dbReference>
<dbReference type="Gene3D" id="2.10.60.10">
    <property type="entry name" value="CD59"/>
    <property type="match status" value="2"/>
</dbReference>
<dbReference type="PANTHER" id="PTHR20914">
    <property type="entry name" value="LY6/PLAUR DOMAIN-CONTAINING PROTEIN 8"/>
    <property type="match status" value="1"/>
</dbReference>
<feature type="chain" id="PRO_5034589091" description="UPAR/Ly6 domain-containing protein" evidence="3">
    <location>
        <begin position="17"/>
        <end position="220"/>
    </location>
</feature>
<organism evidence="5 6">
    <name type="scientific">Leptobrachium leishanense</name>
    <name type="common">Leishan spiny toad</name>
    <dbReference type="NCBI Taxonomy" id="445787"/>
    <lineage>
        <taxon>Eukaryota</taxon>
        <taxon>Metazoa</taxon>
        <taxon>Chordata</taxon>
        <taxon>Craniata</taxon>
        <taxon>Vertebrata</taxon>
        <taxon>Euteleostomi</taxon>
        <taxon>Amphibia</taxon>
        <taxon>Batrachia</taxon>
        <taxon>Anura</taxon>
        <taxon>Pelobatoidea</taxon>
        <taxon>Megophryidae</taxon>
        <taxon>Leptobrachium</taxon>
    </lineage>
</organism>
<dbReference type="PANTHER" id="PTHR20914:SF25">
    <property type="entry name" value="PHOSPHOLIPASE A2 INHIBITOR AND LY6_PLAUR DOMAIN-CONTAINING PROTEIN"/>
    <property type="match status" value="1"/>
</dbReference>
<dbReference type="Ensembl" id="ENSLLET00000031380.1">
    <property type="protein sequence ID" value="ENSLLEP00000030216.1"/>
    <property type="gene ID" value="ENSLLEG00000019160.1"/>
</dbReference>
<dbReference type="AlphaFoldDB" id="A0A8C5WDH1"/>
<feature type="domain" description="UPAR/Ly6" evidence="4">
    <location>
        <begin position="21"/>
        <end position="102"/>
    </location>
</feature>
<dbReference type="GeneTree" id="ENSGT00940000163304"/>
<feature type="domain" description="UPAR/Ly6" evidence="4">
    <location>
        <begin position="117"/>
        <end position="192"/>
    </location>
</feature>
<protein>
    <recommendedName>
        <fullName evidence="4">UPAR/Ly6 domain-containing protein</fullName>
    </recommendedName>
</protein>
<proteinExistence type="predicted"/>
<dbReference type="GO" id="GO:0005576">
    <property type="term" value="C:extracellular region"/>
    <property type="evidence" value="ECO:0007669"/>
    <property type="project" value="UniProtKB-SubCell"/>
</dbReference>
<evidence type="ECO:0000259" key="4">
    <source>
        <dbReference type="Pfam" id="PF00021"/>
    </source>
</evidence>
<reference evidence="5" key="2">
    <citation type="submission" date="2025-09" db="UniProtKB">
        <authorList>
            <consortium name="Ensembl"/>
        </authorList>
    </citation>
    <scope>IDENTIFICATION</scope>
</reference>
<dbReference type="InterPro" id="IPR045860">
    <property type="entry name" value="Snake_toxin-like_sf"/>
</dbReference>
<dbReference type="InterPro" id="IPR050918">
    <property type="entry name" value="CNF-like_PLA2_Inhibitor"/>
</dbReference>
<comment type="subcellular location">
    <subcellularLocation>
        <location evidence="1">Secreted</location>
    </subcellularLocation>
</comment>